<dbReference type="Gene3D" id="3.40.630.30">
    <property type="match status" value="1"/>
</dbReference>
<organism evidence="2 3">
    <name type="scientific">Pseudomonas savastanoi</name>
    <name type="common">Pseudomonas syringae pv. savastanoi</name>
    <dbReference type="NCBI Taxonomy" id="29438"/>
    <lineage>
        <taxon>Bacteria</taxon>
        <taxon>Pseudomonadati</taxon>
        <taxon>Pseudomonadota</taxon>
        <taxon>Gammaproteobacteria</taxon>
        <taxon>Pseudomonadales</taxon>
        <taxon>Pseudomonadaceae</taxon>
        <taxon>Pseudomonas</taxon>
    </lineage>
</organism>
<accession>A0A3M5JR62</accession>
<dbReference type="SUPFAM" id="SSF55729">
    <property type="entry name" value="Acyl-CoA N-acyltransferases (Nat)"/>
    <property type="match status" value="1"/>
</dbReference>
<reference evidence="2 3" key="1">
    <citation type="submission" date="2018-08" db="EMBL/GenBank/DDBJ databases">
        <title>Recombination of ecologically and evolutionarily significant loci maintains genetic cohesion in the Pseudomonas syringae species complex.</title>
        <authorList>
            <person name="Dillon M."/>
            <person name="Thakur S."/>
            <person name="Almeida R.N.D."/>
            <person name="Weir B.S."/>
            <person name="Guttman D.S."/>
        </authorList>
    </citation>
    <scope>NUCLEOTIDE SEQUENCE [LARGE SCALE GENOMIC DNA]</scope>
    <source>
        <strain evidence="2 3">ICMP 13684</strain>
    </source>
</reference>
<proteinExistence type="predicted"/>
<dbReference type="Pfam" id="PF00583">
    <property type="entry name" value="Acetyltransf_1"/>
    <property type="match status" value="1"/>
</dbReference>
<feature type="domain" description="N-acetyltransferase" evidence="1">
    <location>
        <begin position="33"/>
        <end position="190"/>
    </location>
</feature>
<evidence type="ECO:0000313" key="2">
    <source>
        <dbReference type="EMBL" id="RMT25056.1"/>
    </source>
</evidence>
<name>A0A3M5JR62_PSESS</name>
<dbReference type="AlphaFoldDB" id="A0A3M5JR62"/>
<dbReference type="Proteomes" id="UP000278180">
    <property type="component" value="Unassembled WGS sequence"/>
</dbReference>
<comment type="caution">
    <text evidence="2">The sequence shown here is derived from an EMBL/GenBank/DDBJ whole genome shotgun (WGS) entry which is preliminary data.</text>
</comment>
<evidence type="ECO:0000259" key="1">
    <source>
        <dbReference type="PROSITE" id="PS51186"/>
    </source>
</evidence>
<dbReference type="GO" id="GO:0016747">
    <property type="term" value="F:acyltransferase activity, transferring groups other than amino-acyl groups"/>
    <property type="evidence" value="ECO:0007669"/>
    <property type="project" value="InterPro"/>
</dbReference>
<dbReference type="EMBL" id="RBTE01000365">
    <property type="protein sequence ID" value="RMT25056.1"/>
    <property type="molecule type" value="Genomic_DNA"/>
</dbReference>
<evidence type="ECO:0000313" key="3">
    <source>
        <dbReference type="Proteomes" id="UP000278180"/>
    </source>
</evidence>
<dbReference type="InterPro" id="IPR016181">
    <property type="entry name" value="Acyl_CoA_acyltransferase"/>
</dbReference>
<sequence>MLATVIDFGLTQSAKSQLLRLRNGHKEQRMSQIDLQSPSECSANEISEFMKLVVEGGEVAAGGLRTRIMAAEQLAFLRADGQLVGVAAAKNPKDTYRFSVAHASGFPLMKQEYPYELGWVFVVPAARGKGYAHSLAEAAISQVSSNGILATSRSENLAMHHILIKLGFTQSGSTYRSTHGDHQLKLFTRAPRPFGVRKKTKVGG</sequence>
<dbReference type="CDD" id="cd04301">
    <property type="entry name" value="NAT_SF"/>
    <property type="match status" value="1"/>
</dbReference>
<dbReference type="PROSITE" id="PS51186">
    <property type="entry name" value="GNAT"/>
    <property type="match status" value="1"/>
</dbReference>
<protein>
    <recommendedName>
        <fullName evidence="1">N-acetyltransferase domain-containing protein</fullName>
    </recommendedName>
</protein>
<dbReference type="InterPro" id="IPR000182">
    <property type="entry name" value="GNAT_dom"/>
</dbReference>
<gene>
    <name evidence="2" type="ORF">ALP51_03244</name>
</gene>